<gene>
    <name evidence="2" type="ORF">EYF80_035368</name>
</gene>
<dbReference type="Proteomes" id="UP000314294">
    <property type="component" value="Unassembled WGS sequence"/>
</dbReference>
<protein>
    <submittedName>
        <fullName evidence="2">Uncharacterized protein</fullName>
    </submittedName>
</protein>
<name>A0A4Z2GMB4_9TELE</name>
<evidence type="ECO:0000256" key="1">
    <source>
        <dbReference type="SAM" id="MobiDB-lite"/>
    </source>
</evidence>
<sequence>MAGCSASCPLVTSTSSQNRVTRSCRSSSISRSFWWSSAKPLPLLEAVYAKTSFDLGIACTPIAEWGRPVLKGKYRGLVLDHTGEKRHEGTKEREDEEGPIVDQPPAVQLSGLEQATVSHLGLSPGVQLALDLLQTLRSLQVFHLPNGIKVI</sequence>
<dbReference type="AlphaFoldDB" id="A0A4Z2GMB4"/>
<accession>A0A4Z2GMB4</accession>
<comment type="caution">
    <text evidence="2">The sequence shown here is derived from an EMBL/GenBank/DDBJ whole genome shotgun (WGS) entry which is preliminary data.</text>
</comment>
<evidence type="ECO:0000313" key="2">
    <source>
        <dbReference type="EMBL" id="TNN54459.1"/>
    </source>
</evidence>
<feature type="compositionally biased region" description="Basic and acidic residues" evidence="1">
    <location>
        <begin position="82"/>
        <end position="93"/>
    </location>
</feature>
<keyword evidence="3" id="KW-1185">Reference proteome</keyword>
<evidence type="ECO:0000313" key="3">
    <source>
        <dbReference type="Proteomes" id="UP000314294"/>
    </source>
</evidence>
<dbReference type="EMBL" id="SRLO01000484">
    <property type="protein sequence ID" value="TNN54459.1"/>
    <property type="molecule type" value="Genomic_DNA"/>
</dbReference>
<organism evidence="2 3">
    <name type="scientific">Liparis tanakae</name>
    <name type="common">Tanaka's snailfish</name>
    <dbReference type="NCBI Taxonomy" id="230148"/>
    <lineage>
        <taxon>Eukaryota</taxon>
        <taxon>Metazoa</taxon>
        <taxon>Chordata</taxon>
        <taxon>Craniata</taxon>
        <taxon>Vertebrata</taxon>
        <taxon>Euteleostomi</taxon>
        <taxon>Actinopterygii</taxon>
        <taxon>Neopterygii</taxon>
        <taxon>Teleostei</taxon>
        <taxon>Neoteleostei</taxon>
        <taxon>Acanthomorphata</taxon>
        <taxon>Eupercaria</taxon>
        <taxon>Perciformes</taxon>
        <taxon>Cottioidei</taxon>
        <taxon>Cottales</taxon>
        <taxon>Liparidae</taxon>
        <taxon>Liparis</taxon>
    </lineage>
</organism>
<reference evidence="2 3" key="1">
    <citation type="submission" date="2019-03" db="EMBL/GenBank/DDBJ databases">
        <title>First draft genome of Liparis tanakae, snailfish: a comprehensive survey of snailfish specific genes.</title>
        <authorList>
            <person name="Kim W."/>
            <person name="Song I."/>
            <person name="Jeong J.-H."/>
            <person name="Kim D."/>
            <person name="Kim S."/>
            <person name="Ryu S."/>
            <person name="Song J.Y."/>
            <person name="Lee S.K."/>
        </authorList>
    </citation>
    <scope>NUCLEOTIDE SEQUENCE [LARGE SCALE GENOMIC DNA]</scope>
    <source>
        <tissue evidence="2">Muscle</tissue>
    </source>
</reference>
<feature type="region of interest" description="Disordered" evidence="1">
    <location>
        <begin position="82"/>
        <end position="102"/>
    </location>
</feature>
<proteinExistence type="predicted"/>